<accession>A0AAI9ZER1</accession>
<dbReference type="RefSeq" id="XP_060439197.1">
    <property type="nucleotide sequence ID" value="XM_060581786.1"/>
</dbReference>
<organism evidence="2 3">
    <name type="scientific">Colletotrichum phormii</name>
    <dbReference type="NCBI Taxonomy" id="359342"/>
    <lineage>
        <taxon>Eukaryota</taxon>
        <taxon>Fungi</taxon>
        <taxon>Dikarya</taxon>
        <taxon>Ascomycota</taxon>
        <taxon>Pezizomycotina</taxon>
        <taxon>Sordariomycetes</taxon>
        <taxon>Hypocreomycetidae</taxon>
        <taxon>Glomerellales</taxon>
        <taxon>Glomerellaceae</taxon>
        <taxon>Colletotrichum</taxon>
        <taxon>Colletotrichum acutatum species complex</taxon>
    </lineage>
</organism>
<feature type="region of interest" description="Disordered" evidence="1">
    <location>
        <begin position="49"/>
        <end position="82"/>
    </location>
</feature>
<dbReference type="AlphaFoldDB" id="A0AAI9ZER1"/>
<evidence type="ECO:0000256" key="1">
    <source>
        <dbReference type="SAM" id="MobiDB-lite"/>
    </source>
</evidence>
<evidence type="ECO:0000313" key="3">
    <source>
        <dbReference type="Proteomes" id="UP001243989"/>
    </source>
</evidence>
<feature type="compositionally biased region" description="Low complexity" evidence="1">
    <location>
        <begin position="49"/>
        <end position="61"/>
    </location>
</feature>
<reference evidence="2" key="1">
    <citation type="submission" date="2021-06" db="EMBL/GenBank/DDBJ databases">
        <title>Comparative genomics, transcriptomics and evolutionary studies reveal genomic signatures of adaptation to plant cell wall in hemibiotrophic fungi.</title>
        <authorList>
            <consortium name="DOE Joint Genome Institute"/>
            <person name="Baroncelli R."/>
            <person name="Diaz J.F."/>
            <person name="Benocci T."/>
            <person name="Peng M."/>
            <person name="Battaglia E."/>
            <person name="Haridas S."/>
            <person name="Andreopoulos W."/>
            <person name="Labutti K."/>
            <person name="Pangilinan J."/>
            <person name="Floch G.L."/>
            <person name="Makela M.R."/>
            <person name="Henrissat B."/>
            <person name="Grigoriev I.V."/>
            <person name="Crouch J.A."/>
            <person name="De Vries R.P."/>
            <person name="Sukno S.A."/>
            <person name="Thon M.R."/>
        </authorList>
    </citation>
    <scope>NUCLEOTIDE SEQUENCE</scope>
    <source>
        <strain evidence="2">CBS 102054</strain>
    </source>
</reference>
<name>A0AAI9ZER1_9PEZI</name>
<evidence type="ECO:0000313" key="2">
    <source>
        <dbReference type="EMBL" id="KAK1623202.1"/>
    </source>
</evidence>
<proteinExistence type="predicted"/>
<comment type="caution">
    <text evidence="2">The sequence shown here is derived from an EMBL/GenBank/DDBJ whole genome shotgun (WGS) entry which is preliminary data.</text>
</comment>
<sequence>MRRLCDLVRQGKQGWRQESRYERVTAAPHLKHDLTLMRMPVYSLEVIPASSSSAPGTTISSHYQRRLSKRKTCHSVQRHSLR</sequence>
<dbReference type="Proteomes" id="UP001243989">
    <property type="component" value="Unassembled WGS sequence"/>
</dbReference>
<dbReference type="EMBL" id="JAHMHQ010000030">
    <property type="protein sequence ID" value="KAK1623202.1"/>
    <property type="molecule type" value="Genomic_DNA"/>
</dbReference>
<protein>
    <submittedName>
        <fullName evidence="2">Uncharacterized protein</fullName>
    </submittedName>
</protein>
<gene>
    <name evidence="2" type="ORF">BDP81DRAFT_136256</name>
</gene>
<dbReference type="GeneID" id="85466648"/>
<keyword evidence="3" id="KW-1185">Reference proteome</keyword>
<feature type="compositionally biased region" description="Basic residues" evidence="1">
    <location>
        <begin position="63"/>
        <end position="82"/>
    </location>
</feature>